<dbReference type="GO" id="GO:0046872">
    <property type="term" value="F:metal ion binding"/>
    <property type="evidence" value="ECO:0007669"/>
    <property type="project" value="UniProtKB-UniRule"/>
</dbReference>
<evidence type="ECO:0000256" key="3">
    <source>
        <dbReference type="ARBA" id="ARBA00022617"/>
    </source>
</evidence>
<feature type="binding site" evidence="9">
    <location>
        <position position="87"/>
    </location>
    <ligand>
        <name>Ca(2+)</name>
        <dbReference type="ChEBI" id="CHEBI:29108"/>
        <label>1</label>
    </ligand>
</feature>
<feature type="signal peptide" evidence="12">
    <location>
        <begin position="1"/>
        <end position="25"/>
    </location>
</feature>
<evidence type="ECO:0000256" key="11">
    <source>
        <dbReference type="PIRSR" id="PIRSR600823-5"/>
    </source>
</evidence>
<dbReference type="GO" id="GO:0005576">
    <property type="term" value="C:extracellular region"/>
    <property type="evidence" value="ECO:0007669"/>
    <property type="project" value="UniProtKB-SubCell"/>
</dbReference>
<comment type="function">
    <text evidence="12">Removal of H(2)O(2), oxidation of toxic reductants, biosynthesis and degradation of lignin, suberization, auxin catabolism, response to environmental stresses such as wounding, pathogen attack and oxidative stress.</text>
</comment>
<feature type="binding site" evidence="9">
    <location>
        <position position="78"/>
    </location>
    <ligand>
        <name>Ca(2+)</name>
        <dbReference type="ChEBI" id="CHEBI:29108"/>
        <label>1</label>
    </ligand>
</feature>
<feature type="binding site" evidence="9">
    <location>
        <position position="216"/>
    </location>
    <ligand>
        <name>Ca(2+)</name>
        <dbReference type="ChEBI" id="CHEBI:29108"/>
        <label>2</label>
    </ligand>
</feature>
<feature type="disulfide bond" evidence="11">
    <location>
        <begin position="119"/>
        <end position="341"/>
    </location>
</feature>
<comment type="subcellular location">
    <subcellularLocation>
        <location evidence="12">Secreted</location>
    </subcellularLocation>
</comment>
<feature type="binding site" evidence="9">
    <location>
        <position position="76"/>
    </location>
    <ligand>
        <name>Ca(2+)</name>
        <dbReference type="ChEBI" id="CHEBI:29108"/>
        <label>1</label>
    </ligand>
</feature>
<evidence type="ECO:0000256" key="9">
    <source>
        <dbReference type="PIRSR" id="PIRSR600823-3"/>
    </source>
</evidence>
<comment type="catalytic activity">
    <reaction evidence="1 12">
        <text>2 a phenolic donor + H2O2 = 2 a phenolic radical donor + 2 H2O</text>
        <dbReference type="Rhea" id="RHEA:56136"/>
        <dbReference type="ChEBI" id="CHEBI:15377"/>
        <dbReference type="ChEBI" id="CHEBI:16240"/>
        <dbReference type="ChEBI" id="CHEBI:139520"/>
        <dbReference type="ChEBI" id="CHEBI:139521"/>
        <dbReference type="EC" id="1.11.1.7"/>
    </reaction>
</comment>
<organism evidence="14 15">
    <name type="scientific">Marchantia polymorpha subsp. ruderalis</name>
    <dbReference type="NCBI Taxonomy" id="1480154"/>
    <lineage>
        <taxon>Eukaryota</taxon>
        <taxon>Viridiplantae</taxon>
        <taxon>Streptophyta</taxon>
        <taxon>Embryophyta</taxon>
        <taxon>Marchantiophyta</taxon>
        <taxon>Marchantiopsida</taxon>
        <taxon>Marchantiidae</taxon>
        <taxon>Marchantiales</taxon>
        <taxon>Marchantiaceae</taxon>
        <taxon>Marchantia</taxon>
    </lineage>
</organism>
<dbReference type="PANTHER" id="PTHR31517">
    <property type="match status" value="1"/>
</dbReference>
<evidence type="ECO:0000259" key="13">
    <source>
        <dbReference type="PROSITE" id="PS50873"/>
    </source>
</evidence>
<feature type="binding site" evidence="9">
    <location>
        <position position="74"/>
    </location>
    <ligand>
        <name>Ca(2+)</name>
        <dbReference type="ChEBI" id="CHEBI:29108"/>
        <label>1</label>
    </ligand>
</feature>
<evidence type="ECO:0000313" key="15">
    <source>
        <dbReference type="Proteomes" id="UP000077202"/>
    </source>
</evidence>
<dbReference type="InterPro" id="IPR010255">
    <property type="entry name" value="Haem_peroxidase_sf"/>
</dbReference>
<dbReference type="EC" id="1.11.1.7" evidence="12"/>
<dbReference type="InterPro" id="IPR002016">
    <property type="entry name" value="Haem_peroxidase"/>
</dbReference>
<evidence type="ECO:0000256" key="7">
    <source>
        <dbReference type="ARBA" id="ARBA00023157"/>
    </source>
</evidence>
<evidence type="ECO:0000256" key="4">
    <source>
        <dbReference type="ARBA" id="ARBA00022723"/>
    </source>
</evidence>
<evidence type="ECO:0000256" key="8">
    <source>
        <dbReference type="PIRSR" id="PIRSR600823-2"/>
    </source>
</evidence>
<reference evidence="14" key="1">
    <citation type="submission" date="2016-03" db="EMBL/GenBank/DDBJ databases">
        <title>Mechanisms controlling the formation of the plant cell surface in tip-growing cells are functionally conserved among land plants.</title>
        <authorList>
            <person name="Honkanen S."/>
            <person name="Jones V.A."/>
            <person name="Morieri G."/>
            <person name="Champion C."/>
            <person name="Hetherington A.J."/>
            <person name="Kelly S."/>
            <person name="Saint-Marcoux D."/>
            <person name="Proust H."/>
            <person name="Prescott H."/>
            <person name="Dolan L."/>
        </authorList>
    </citation>
    <scope>NUCLEOTIDE SEQUENCE [LARGE SCALE GENOMIC DNA]</scope>
    <source>
        <tissue evidence="14">Whole gametophyte</tissue>
    </source>
</reference>
<keyword evidence="4 9" id="KW-0479">Metal-binding</keyword>
<keyword evidence="3 12" id="KW-0349">Heme</keyword>
<keyword evidence="12" id="KW-0376">Hydrogen peroxide</keyword>
<dbReference type="GO" id="GO:0006979">
    <property type="term" value="P:response to oxidative stress"/>
    <property type="evidence" value="ECO:0007669"/>
    <property type="project" value="UniProtKB-UniRule"/>
</dbReference>
<evidence type="ECO:0000256" key="5">
    <source>
        <dbReference type="ARBA" id="ARBA00023002"/>
    </source>
</evidence>
<dbReference type="PANTHER" id="PTHR31517:SF51">
    <property type="entry name" value="PEROXIDASE 55"/>
    <property type="match status" value="1"/>
</dbReference>
<dbReference type="Proteomes" id="UP000077202">
    <property type="component" value="Unassembled WGS sequence"/>
</dbReference>
<comment type="caution">
    <text evidence="14">The sequence shown here is derived from an EMBL/GenBank/DDBJ whole genome shotgun (WGS) entry which is preliminary data.</text>
</comment>
<dbReference type="AlphaFoldDB" id="A0A176WDT7"/>
<dbReference type="GO" id="GO:0140825">
    <property type="term" value="F:lactoperoxidase activity"/>
    <property type="evidence" value="ECO:0007669"/>
    <property type="project" value="UniProtKB-EC"/>
</dbReference>
<dbReference type="InterPro" id="IPR000823">
    <property type="entry name" value="Peroxidase_pln"/>
</dbReference>
<evidence type="ECO:0000256" key="1">
    <source>
        <dbReference type="ARBA" id="ARBA00000189"/>
    </source>
</evidence>
<dbReference type="PRINTS" id="PR00461">
    <property type="entry name" value="PLPEROXIDASE"/>
</dbReference>
<feature type="binding site" evidence="9">
    <location>
        <position position="275"/>
    </location>
    <ligand>
        <name>Ca(2+)</name>
        <dbReference type="ChEBI" id="CHEBI:29108"/>
        <label>2</label>
    </ligand>
</feature>
<keyword evidence="12" id="KW-0964">Secreted</keyword>
<evidence type="ECO:0000313" key="14">
    <source>
        <dbReference type="EMBL" id="OAE31360.1"/>
    </source>
</evidence>
<feature type="chain" id="PRO_5007948771" description="Peroxidase" evidence="12">
    <location>
        <begin position="26"/>
        <end position="347"/>
    </location>
</feature>
<protein>
    <recommendedName>
        <fullName evidence="12">Peroxidase</fullName>
        <ecNumber evidence="12">1.11.1.7</ecNumber>
    </recommendedName>
</protein>
<evidence type="ECO:0000256" key="2">
    <source>
        <dbReference type="ARBA" id="ARBA00022559"/>
    </source>
</evidence>
<comment type="cofactor">
    <cofactor evidence="9 12">
        <name>Ca(2+)</name>
        <dbReference type="ChEBI" id="CHEBI:29108"/>
    </cofactor>
    <text evidence="9 12">Binds 2 calcium ions per subunit.</text>
</comment>
<dbReference type="PROSITE" id="PS50873">
    <property type="entry name" value="PEROXIDASE_4"/>
    <property type="match status" value="1"/>
</dbReference>
<dbReference type="CDD" id="cd00693">
    <property type="entry name" value="secretory_peroxidase"/>
    <property type="match status" value="1"/>
</dbReference>
<keyword evidence="15" id="KW-1185">Reference proteome</keyword>
<dbReference type="Gene3D" id="1.10.420.10">
    <property type="entry name" value="Peroxidase, domain 2"/>
    <property type="match status" value="1"/>
</dbReference>
<dbReference type="SUPFAM" id="SSF48113">
    <property type="entry name" value="Heme-dependent peroxidases"/>
    <property type="match status" value="1"/>
</dbReference>
<dbReference type="Pfam" id="PF00141">
    <property type="entry name" value="peroxidase"/>
    <property type="match status" value="1"/>
</dbReference>
<proteinExistence type="inferred from homology"/>
<keyword evidence="6 9" id="KW-0408">Iron</keyword>
<dbReference type="PRINTS" id="PR00458">
    <property type="entry name" value="PEROXIDASE"/>
</dbReference>
<keyword evidence="5 12" id="KW-0560">Oxidoreductase</keyword>
<feature type="disulfide bond" evidence="11">
    <location>
        <begin position="222"/>
        <end position="254"/>
    </location>
</feature>
<gene>
    <name evidence="14" type="ORF">AXG93_3789s1000</name>
</gene>
<evidence type="ECO:0000256" key="12">
    <source>
        <dbReference type="RuleBase" id="RU362060"/>
    </source>
</evidence>
<keyword evidence="7 11" id="KW-1015">Disulfide bond</keyword>
<dbReference type="EMBL" id="LVLJ01001111">
    <property type="protein sequence ID" value="OAE31360.1"/>
    <property type="molecule type" value="Genomic_DNA"/>
</dbReference>
<accession>A0A176WDT7</accession>
<dbReference type="Gene3D" id="1.10.520.10">
    <property type="match status" value="1"/>
</dbReference>
<feature type="binding site" evidence="8">
    <location>
        <position position="185"/>
    </location>
    <ligand>
        <name>substrate</name>
    </ligand>
</feature>
<keyword evidence="9 12" id="KW-0106">Calcium</keyword>
<evidence type="ECO:0000256" key="10">
    <source>
        <dbReference type="PIRSR" id="PIRSR600823-4"/>
    </source>
</evidence>
<feature type="domain" description="Plant heme peroxidase family profile" evidence="13">
    <location>
        <begin position="33"/>
        <end position="345"/>
    </location>
</feature>
<dbReference type="GO" id="GO:0042744">
    <property type="term" value="P:hydrogen peroxide catabolic process"/>
    <property type="evidence" value="ECO:0007669"/>
    <property type="project" value="UniProtKB-KW"/>
</dbReference>
<name>A0A176WDT7_MARPO</name>
<dbReference type="InterPro" id="IPR033905">
    <property type="entry name" value="Secretory_peroxidase"/>
</dbReference>
<comment type="similarity">
    <text evidence="12">Belongs to the peroxidase family. Classical plant (class III) peroxidase subfamily.</text>
</comment>
<feature type="binding site" evidence="9">
    <location>
        <position position="268"/>
    </location>
    <ligand>
        <name>Ca(2+)</name>
        <dbReference type="ChEBI" id="CHEBI:29108"/>
        <label>2</label>
    </ligand>
</feature>
<dbReference type="GO" id="GO:0020037">
    <property type="term" value="F:heme binding"/>
    <property type="evidence" value="ECO:0007669"/>
    <property type="project" value="UniProtKB-UniRule"/>
</dbReference>
<comment type="cofactor">
    <cofactor evidence="9 12">
        <name>heme b</name>
        <dbReference type="ChEBI" id="CHEBI:60344"/>
    </cofactor>
    <text evidence="9 12">Binds 1 heme b (iron(II)-protoporphyrin IX) group per subunit.</text>
</comment>
<keyword evidence="2 12" id="KW-0575">Peroxidase</keyword>
<dbReference type="FunFam" id="1.10.420.10:FF:000001">
    <property type="entry name" value="Peroxidase"/>
    <property type="match status" value="1"/>
</dbReference>
<keyword evidence="12" id="KW-0732">Signal</keyword>
<feature type="binding site" description="axial binding residue" evidence="9">
    <location>
        <position position="215"/>
    </location>
    <ligand>
        <name>heme b</name>
        <dbReference type="ChEBI" id="CHEBI:60344"/>
    </ligand>
    <ligandPart>
        <name>Fe</name>
        <dbReference type="ChEBI" id="CHEBI:18248"/>
    </ligandPart>
</feature>
<feature type="site" description="Transition state stabilizer" evidence="10">
    <location>
        <position position="68"/>
    </location>
</feature>
<sequence length="347" mass="38018">MAFTSLNIHLLPVFVFLLSTVGVDAGAAYLSNGLQNDYYRHSCPTAESVVRRVVRANVSDPSNPNNLRFAAGLGCDASVLLNGLGTEKTARINKFLQSSEIIDKAKQELEKVSPGVVSCADILQYAARDSVVAELPFALDLKDTSELISDVCKWILQLNGSSWKVQGGRRDGCVSRADSADSEIPSPDLDLDGLTASFNRKGLSRDQMVILSGAHTSAAGHCENLVTRLYNFNSTHATDPSIPAAYAAQLKSLCPQRTFNDSVFIVLDTVSPFFDAGYYVTLEQHQGLFTSDQILFDDPRTRPLVESLTDNKLFEKDFGEAMRAMAAVEVKLYEGEIRNDCRMINPY</sequence>
<evidence type="ECO:0000256" key="6">
    <source>
        <dbReference type="ARBA" id="ARBA00023004"/>
    </source>
</evidence>